<accession>A0AAX2TNA9</accession>
<comment type="caution">
    <text evidence="1">The sequence shown here is derived from an EMBL/GenBank/DDBJ whole genome shotgun (WGS) entry which is preliminary data.</text>
</comment>
<dbReference type="AlphaFoldDB" id="A0AAX2TNA9"/>
<reference evidence="1 2" key="1">
    <citation type="submission" date="2019-04" db="EMBL/GenBank/DDBJ databases">
        <title>The CDC panel for molecular diagnostics of ciprofloxacin resistance and its use for research and clinical development.</title>
        <authorList>
            <person name="Liu H."/>
            <person name="Tang K."/>
            <person name="Pham C."/>
            <person name="Schmerer M."/>
        </authorList>
    </citation>
    <scope>NUCLEOTIDE SEQUENCE [LARGE SCALE GENOMIC DNA]</scope>
    <source>
        <strain evidence="1 2">LRRBGS_0742</strain>
    </source>
</reference>
<evidence type="ECO:0000313" key="1">
    <source>
        <dbReference type="EMBL" id="TJX04623.1"/>
    </source>
</evidence>
<dbReference type="EMBL" id="SUQX01000024">
    <property type="protein sequence ID" value="TJX04623.1"/>
    <property type="molecule type" value="Genomic_DNA"/>
</dbReference>
<gene>
    <name evidence="1" type="ORF">E8M63_10430</name>
</gene>
<protein>
    <submittedName>
        <fullName evidence="1">Uncharacterized protein</fullName>
    </submittedName>
</protein>
<sequence length="83" mass="9374">MDIFRESRPFCATGCPTPTSGSAFHHRRRRYGQDRIGRAFLTMHRILDKENQIHTDMALALPAVVKDAVAIWADMDALDRCSG</sequence>
<evidence type="ECO:0000313" key="2">
    <source>
        <dbReference type="Proteomes" id="UP000307092"/>
    </source>
</evidence>
<dbReference type="Proteomes" id="UP000307092">
    <property type="component" value="Unassembled WGS sequence"/>
</dbReference>
<proteinExistence type="predicted"/>
<organism evidence="1 2">
    <name type="scientific">Neisseria gonorrhoeae</name>
    <dbReference type="NCBI Taxonomy" id="485"/>
    <lineage>
        <taxon>Bacteria</taxon>
        <taxon>Pseudomonadati</taxon>
        <taxon>Pseudomonadota</taxon>
        <taxon>Betaproteobacteria</taxon>
        <taxon>Neisseriales</taxon>
        <taxon>Neisseriaceae</taxon>
        <taxon>Neisseria</taxon>
    </lineage>
</organism>
<name>A0AAX2TNA9_NEIGO</name>
<dbReference type="RefSeq" id="WP_003701580.1">
    <property type="nucleotide sequence ID" value="NZ_BLRT01000009.1"/>
</dbReference>